<dbReference type="SUPFAM" id="SSF55447">
    <property type="entry name" value="CO dehydrogenase flavoprotein C-terminal domain-like"/>
    <property type="match status" value="1"/>
</dbReference>
<name>A0A917UMK5_9DEIO</name>
<evidence type="ECO:0000313" key="2">
    <source>
        <dbReference type="EMBL" id="GGJ68327.1"/>
    </source>
</evidence>
<evidence type="ECO:0000259" key="1">
    <source>
        <dbReference type="PROSITE" id="PS51387"/>
    </source>
</evidence>
<dbReference type="InterPro" id="IPR016167">
    <property type="entry name" value="FAD-bd_PCMH_sub1"/>
</dbReference>
<protein>
    <submittedName>
        <fullName evidence="2">Oxidoreductase</fullName>
    </submittedName>
</protein>
<dbReference type="InterPro" id="IPR016169">
    <property type="entry name" value="FAD-bd_PCMH_sub2"/>
</dbReference>
<dbReference type="SMART" id="SM01092">
    <property type="entry name" value="CO_deh_flav_C"/>
    <property type="match status" value="1"/>
</dbReference>
<organism evidence="2 3">
    <name type="scientific">Deinococcus aquiradiocola</name>
    <dbReference type="NCBI Taxonomy" id="393059"/>
    <lineage>
        <taxon>Bacteria</taxon>
        <taxon>Thermotogati</taxon>
        <taxon>Deinococcota</taxon>
        <taxon>Deinococci</taxon>
        <taxon>Deinococcales</taxon>
        <taxon>Deinococcaceae</taxon>
        <taxon>Deinococcus</taxon>
    </lineage>
</organism>
<keyword evidence="3" id="KW-1185">Reference proteome</keyword>
<proteinExistence type="predicted"/>
<feature type="domain" description="FAD-binding PCMH-type" evidence="1">
    <location>
        <begin position="1"/>
        <end position="222"/>
    </location>
</feature>
<sequence length="329" mass="34253">MRAFEFSRTKTAGDAVMMATAQPEAKFIAGGTNLVDLMRINVEAPAQVIDINALPLKGVSALPGGGIRIGALARMSEVAQHPLVLSGFPALSQALLLSASPQLRNKASVGGNLLQRTRCPYFRDVALPCNKREPGSGCSAIGGENRMQAVLGTSDACIATYAGDMAVAMSALDAVVRIRGPKGDRTVNLVEFHLTPGTTPDVETVLQHGELILAVDLPAAPHAVSSLYLKVRDRASYEFALTSAAVGMNVQAGRVVSARVALGGIGTRPWRSPEAEAALVGQPVSEATFAAAARAALTGARPQSQNAFKIPLAQRTLVKALRQLAGVTA</sequence>
<dbReference type="Gene3D" id="3.30.390.50">
    <property type="entry name" value="CO dehydrogenase flavoprotein, C-terminal domain"/>
    <property type="match status" value="1"/>
</dbReference>
<dbReference type="PANTHER" id="PTHR42659:SF1">
    <property type="entry name" value="OXIDOREDUCTASE"/>
    <property type="match status" value="1"/>
</dbReference>
<gene>
    <name evidence="2" type="ORF">GCM10008939_10920</name>
</gene>
<dbReference type="PROSITE" id="PS51387">
    <property type="entry name" value="FAD_PCMH"/>
    <property type="match status" value="1"/>
</dbReference>
<dbReference type="InterPro" id="IPR016166">
    <property type="entry name" value="FAD-bd_PCMH"/>
</dbReference>
<dbReference type="Gene3D" id="3.30.43.10">
    <property type="entry name" value="Uridine Diphospho-n-acetylenolpyruvylglucosamine Reductase, domain 2"/>
    <property type="match status" value="1"/>
</dbReference>
<evidence type="ECO:0000313" key="3">
    <source>
        <dbReference type="Proteomes" id="UP000635726"/>
    </source>
</evidence>
<reference evidence="2" key="1">
    <citation type="journal article" date="2014" name="Int. J. Syst. Evol. Microbiol.">
        <title>Complete genome sequence of Corynebacterium casei LMG S-19264T (=DSM 44701T), isolated from a smear-ripened cheese.</title>
        <authorList>
            <consortium name="US DOE Joint Genome Institute (JGI-PGF)"/>
            <person name="Walter F."/>
            <person name="Albersmeier A."/>
            <person name="Kalinowski J."/>
            <person name="Ruckert C."/>
        </authorList>
    </citation>
    <scope>NUCLEOTIDE SEQUENCE</scope>
    <source>
        <strain evidence="2">JCM 14371</strain>
    </source>
</reference>
<dbReference type="InterPro" id="IPR036683">
    <property type="entry name" value="CO_DH_flav_C_dom_sf"/>
</dbReference>
<dbReference type="SUPFAM" id="SSF56176">
    <property type="entry name" value="FAD-binding/transporter-associated domain-like"/>
    <property type="match status" value="1"/>
</dbReference>
<dbReference type="EMBL" id="BMOE01000002">
    <property type="protein sequence ID" value="GGJ68327.1"/>
    <property type="molecule type" value="Genomic_DNA"/>
</dbReference>
<dbReference type="Pfam" id="PF00941">
    <property type="entry name" value="FAD_binding_5"/>
    <property type="match status" value="1"/>
</dbReference>
<dbReference type="Gene3D" id="3.30.465.10">
    <property type="match status" value="2"/>
</dbReference>
<dbReference type="AlphaFoldDB" id="A0A917UMK5"/>
<comment type="caution">
    <text evidence="2">The sequence shown here is derived from an EMBL/GenBank/DDBJ whole genome shotgun (WGS) entry which is preliminary data.</text>
</comment>
<reference evidence="2" key="2">
    <citation type="submission" date="2020-09" db="EMBL/GenBank/DDBJ databases">
        <authorList>
            <person name="Sun Q."/>
            <person name="Ohkuma M."/>
        </authorList>
    </citation>
    <scope>NUCLEOTIDE SEQUENCE</scope>
    <source>
        <strain evidence="2">JCM 14371</strain>
    </source>
</reference>
<dbReference type="Pfam" id="PF03450">
    <property type="entry name" value="CO_deh_flav_C"/>
    <property type="match status" value="1"/>
</dbReference>
<dbReference type="InterPro" id="IPR036318">
    <property type="entry name" value="FAD-bd_PCMH-like_sf"/>
</dbReference>
<dbReference type="InterPro" id="IPR002346">
    <property type="entry name" value="Mopterin_DH_FAD-bd"/>
</dbReference>
<dbReference type="Proteomes" id="UP000635726">
    <property type="component" value="Unassembled WGS sequence"/>
</dbReference>
<dbReference type="GO" id="GO:0016491">
    <property type="term" value="F:oxidoreductase activity"/>
    <property type="evidence" value="ECO:0007669"/>
    <property type="project" value="InterPro"/>
</dbReference>
<dbReference type="PANTHER" id="PTHR42659">
    <property type="entry name" value="XANTHINE DEHYDROGENASE SUBUNIT C-RELATED"/>
    <property type="match status" value="1"/>
</dbReference>
<dbReference type="GO" id="GO:0071949">
    <property type="term" value="F:FAD binding"/>
    <property type="evidence" value="ECO:0007669"/>
    <property type="project" value="InterPro"/>
</dbReference>
<dbReference type="InterPro" id="IPR005107">
    <property type="entry name" value="CO_DH_flav_C"/>
</dbReference>
<dbReference type="RefSeq" id="WP_188961242.1">
    <property type="nucleotide sequence ID" value="NZ_BMOE01000002.1"/>
</dbReference>
<dbReference type="InterPro" id="IPR051312">
    <property type="entry name" value="Diverse_Substr_Oxidored"/>
</dbReference>
<accession>A0A917UMK5</accession>